<organism evidence="2 3">
    <name type="scientific">Pomacea canaliculata</name>
    <name type="common">Golden apple snail</name>
    <dbReference type="NCBI Taxonomy" id="400727"/>
    <lineage>
        <taxon>Eukaryota</taxon>
        <taxon>Metazoa</taxon>
        <taxon>Spiralia</taxon>
        <taxon>Lophotrochozoa</taxon>
        <taxon>Mollusca</taxon>
        <taxon>Gastropoda</taxon>
        <taxon>Caenogastropoda</taxon>
        <taxon>Architaenioglossa</taxon>
        <taxon>Ampullarioidea</taxon>
        <taxon>Ampullariidae</taxon>
        <taxon>Pomacea</taxon>
    </lineage>
</organism>
<sequence>MGDMKAKVGNDNTDKGHIMGKHGVGNCNENDELLKDFCLFNDLVVGGTVFPHKTIHKTTWTSLDGHTENQIDHITINRQFRRSLLDVRVKRGADVATDHHLLVATMKIKLRSFHDTSDRPHHKFNVLFLREHRKQKARNNGQPLDRITRDLEDCLHTRSEEKTENSTKKG</sequence>
<dbReference type="AlphaFoldDB" id="A0A2T7NVW5"/>
<evidence type="ECO:0008006" key="4">
    <source>
        <dbReference type="Google" id="ProtNLM"/>
    </source>
</evidence>
<name>A0A2T7NVW5_POMCA</name>
<keyword evidence="3" id="KW-1185">Reference proteome</keyword>
<proteinExistence type="predicted"/>
<comment type="caution">
    <text evidence="2">The sequence shown here is derived from an EMBL/GenBank/DDBJ whole genome shotgun (WGS) entry which is preliminary data.</text>
</comment>
<reference evidence="2 3" key="1">
    <citation type="submission" date="2018-04" db="EMBL/GenBank/DDBJ databases">
        <title>The genome of golden apple snail Pomacea canaliculata provides insight into stress tolerance and invasive adaptation.</title>
        <authorList>
            <person name="Liu C."/>
            <person name="Liu B."/>
            <person name="Ren Y."/>
            <person name="Zhang Y."/>
            <person name="Wang H."/>
            <person name="Li S."/>
            <person name="Jiang F."/>
            <person name="Yin L."/>
            <person name="Zhang G."/>
            <person name="Qian W."/>
            <person name="Fan W."/>
        </authorList>
    </citation>
    <scope>NUCLEOTIDE SEQUENCE [LARGE SCALE GENOMIC DNA]</scope>
    <source>
        <strain evidence="2">SZHN2017</strain>
        <tissue evidence="2">Muscle</tissue>
    </source>
</reference>
<feature type="region of interest" description="Disordered" evidence="1">
    <location>
        <begin position="135"/>
        <end position="170"/>
    </location>
</feature>
<evidence type="ECO:0000313" key="3">
    <source>
        <dbReference type="Proteomes" id="UP000245119"/>
    </source>
</evidence>
<gene>
    <name evidence="2" type="ORF">C0Q70_15803</name>
</gene>
<dbReference type="STRING" id="400727.A0A2T7NVW5"/>
<dbReference type="Gene3D" id="3.60.10.10">
    <property type="entry name" value="Endonuclease/exonuclease/phosphatase"/>
    <property type="match status" value="1"/>
</dbReference>
<dbReference type="InterPro" id="IPR036691">
    <property type="entry name" value="Endo/exonu/phosph_ase_sf"/>
</dbReference>
<dbReference type="Proteomes" id="UP000245119">
    <property type="component" value="Linkage Group LG9"/>
</dbReference>
<dbReference type="OrthoDB" id="10030815at2759"/>
<protein>
    <recommendedName>
        <fullName evidence="4">Endonuclease/exonuclease/phosphatase domain-containing protein</fullName>
    </recommendedName>
</protein>
<accession>A0A2T7NVW5</accession>
<evidence type="ECO:0000256" key="1">
    <source>
        <dbReference type="SAM" id="MobiDB-lite"/>
    </source>
</evidence>
<feature type="compositionally biased region" description="Basic and acidic residues" evidence="1">
    <location>
        <begin position="146"/>
        <end position="170"/>
    </location>
</feature>
<evidence type="ECO:0000313" key="2">
    <source>
        <dbReference type="EMBL" id="PVD25303.1"/>
    </source>
</evidence>
<dbReference type="SUPFAM" id="SSF56219">
    <property type="entry name" value="DNase I-like"/>
    <property type="match status" value="1"/>
</dbReference>
<dbReference type="EMBL" id="PZQS01000009">
    <property type="protein sequence ID" value="PVD25303.1"/>
    <property type="molecule type" value="Genomic_DNA"/>
</dbReference>